<dbReference type="PATRIC" id="fig|1461584.3.peg.1622"/>
<sequence length="301" mass="31940">MPSSTLSVTVSLRTGDAVPVTVADIEVQLLRTVRYGYRRGNLYGAVQGAWEQETTEMDRSLLPGPLLVSPGEESRLETSVTLPADAAGSAEGTLIQVRWSVRTRLHCPGLPDVTTDTALPVRPASGHCAADAAAPARSDGRDDAALTFTRLSGRTVVPGSDLSGTLRIVALRPLSVREYRVELLLREHVDHGPGHLADAPDRSPGLDDRSAETVVGTFTRPGGALASREELDLPFSLRVPEVLPAPSLRFAQLRLVWELRAVLDLPLRSDPAIMLPVYVPTADGPSPGQDSSCGPSLGPGA</sequence>
<accession>A0A078MPU0</accession>
<proteinExistence type="predicted"/>
<evidence type="ECO:0000313" key="2">
    <source>
        <dbReference type="EMBL" id="CEA08294.1"/>
    </source>
</evidence>
<organism evidence="2">
    <name type="scientific">Arthrobacter saudimassiliensis</name>
    <dbReference type="NCBI Taxonomy" id="1461584"/>
    <lineage>
        <taxon>Bacteria</taxon>
        <taxon>Bacillati</taxon>
        <taxon>Actinomycetota</taxon>
        <taxon>Actinomycetes</taxon>
        <taxon>Micrococcales</taxon>
        <taxon>Micrococcaceae</taxon>
        <taxon>Arthrobacter</taxon>
    </lineage>
</organism>
<gene>
    <name evidence="2" type="ORF">BN1051_01634</name>
</gene>
<feature type="region of interest" description="Disordered" evidence="1">
    <location>
        <begin position="282"/>
        <end position="301"/>
    </location>
</feature>
<reference evidence="2" key="1">
    <citation type="submission" date="2014-07" db="EMBL/GenBank/DDBJ databases">
        <authorList>
            <person name="Urmite Genomes Urmite Genomes"/>
        </authorList>
    </citation>
    <scope>NUCLEOTIDE SEQUENCE</scope>
    <source>
        <strain evidence="2">11W110_air</strain>
    </source>
</reference>
<name>A0A078MPU0_9MICC</name>
<protein>
    <recommendedName>
        <fullName evidence="3">Arrestin-like N-terminal domain-containing protein</fullName>
    </recommendedName>
</protein>
<evidence type="ECO:0000256" key="1">
    <source>
        <dbReference type="SAM" id="MobiDB-lite"/>
    </source>
</evidence>
<dbReference type="AlphaFoldDB" id="A0A078MPU0"/>
<dbReference type="EMBL" id="LN483070">
    <property type="protein sequence ID" value="CEA08294.1"/>
    <property type="molecule type" value="Genomic_DNA"/>
</dbReference>
<evidence type="ECO:0008006" key="3">
    <source>
        <dbReference type="Google" id="ProtNLM"/>
    </source>
</evidence>